<feature type="chain" id="PRO_5046926595" description="Outer membrane protein beta-barrel domain-containing protein" evidence="1">
    <location>
        <begin position="24"/>
        <end position="175"/>
    </location>
</feature>
<evidence type="ECO:0000256" key="1">
    <source>
        <dbReference type="SAM" id="SignalP"/>
    </source>
</evidence>
<dbReference type="PROSITE" id="PS51257">
    <property type="entry name" value="PROKAR_LIPOPROTEIN"/>
    <property type="match status" value="1"/>
</dbReference>
<keyword evidence="3" id="KW-1185">Reference proteome</keyword>
<evidence type="ECO:0000313" key="3">
    <source>
        <dbReference type="Proteomes" id="UP001500954"/>
    </source>
</evidence>
<reference evidence="3" key="1">
    <citation type="journal article" date="2019" name="Int. J. Syst. Evol. Microbiol.">
        <title>The Global Catalogue of Microorganisms (GCM) 10K type strain sequencing project: providing services to taxonomists for standard genome sequencing and annotation.</title>
        <authorList>
            <consortium name="The Broad Institute Genomics Platform"/>
            <consortium name="The Broad Institute Genome Sequencing Center for Infectious Disease"/>
            <person name="Wu L."/>
            <person name="Ma J."/>
        </authorList>
    </citation>
    <scope>NUCLEOTIDE SEQUENCE [LARGE SCALE GENOMIC DNA]</scope>
    <source>
        <strain evidence="3">JCM 17111</strain>
    </source>
</reference>
<feature type="signal peptide" evidence="1">
    <location>
        <begin position="1"/>
        <end position="23"/>
    </location>
</feature>
<keyword evidence="1" id="KW-0732">Signal</keyword>
<gene>
    <name evidence="2" type="ORF">GCM10022395_29900</name>
</gene>
<dbReference type="RefSeq" id="WP_345007162.1">
    <property type="nucleotide sequence ID" value="NZ_BAABCY010000079.1"/>
</dbReference>
<accession>A0ABP6YAC4</accession>
<evidence type="ECO:0000313" key="2">
    <source>
        <dbReference type="EMBL" id="GAA3579294.1"/>
    </source>
</evidence>
<dbReference type="EMBL" id="BAABCY010000079">
    <property type="protein sequence ID" value="GAA3579294.1"/>
    <property type="molecule type" value="Genomic_DNA"/>
</dbReference>
<name>A0ABP6YAC4_9FLAO</name>
<organism evidence="2 3">
    <name type="scientific">Snuella lapsa</name>
    <dbReference type="NCBI Taxonomy" id="870481"/>
    <lineage>
        <taxon>Bacteria</taxon>
        <taxon>Pseudomonadati</taxon>
        <taxon>Bacteroidota</taxon>
        <taxon>Flavobacteriia</taxon>
        <taxon>Flavobacteriales</taxon>
        <taxon>Flavobacteriaceae</taxon>
        <taxon>Snuella</taxon>
    </lineage>
</organism>
<proteinExistence type="predicted"/>
<evidence type="ECO:0008006" key="4">
    <source>
        <dbReference type="Google" id="ProtNLM"/>
    </source>
</evidence>
<protein>
    <recommendedName>
        <fullName evidence="4">Outer membrane protein beta-barrel domain-containing protein</fullName>
    </recommendedName>
</protein>
<sequence length="175" mass="19233">MKHFSRLFVIVILVLASCHSINAQKGFRIEANIGPALGESRDYHTFALQGNLYYLFQVTDNIDLGITSGFLLYLGDNTDDTAPLFSSIPDGYIPIALAGRIDLSKAVSVGLDTGLSVNIDEDTGFYFRPLLMYHIKEKLSLVASYIHINEKGGGDFIIENKYTAAALMIGLNFGF</sequence>
<comment type="caution">
    <text evidence="2">The sequence shown here is derived from an EMBL/GenBank/DDBJ whole genome shotgun (WGS) entry which is preliminary data.</text>
</comment>
<dbReference type="Proteomes" id="UP001500954">
    <property type="component" value="Unassembled WGS sequence"/>
</dbReference>